<dbReference type="PROSITE" id="PS50943">
    <property type="entry name" value="HTH_CROC1"/>
    <property type="match status" value="1"/>
</dbReference>
<protein>
    <submittedName>
        <fullName evidence="3">XRE family transcriptional regulator</fullName>
    </submittedName>
</protein>
<evidence type="ECO:0000256" key="1">
    <source>
        <dbReference type="ARBA" id="ARBA00023125"/>
    </source>
</evidence>
<evidence type="ECO:0000313" key="4">
    <source>
        <dbReference type="Proteomes" id="UP000017747"/>
    </source>
</evidence>
<dbReference type="AlphaFoldDB" id="V7I3X9"/>
<name>V7I3X9_9CLOT</name>
<dbReference type="InterPro" id="IPR010982">
    <property type="entry name" value="Lambda_DNA-bd_dom_sf"/>
</dbReference>
<reference evidence="3 4" key="1">
    <citation type="journal article" date="2014" name="Genome Announc.">
        <title>Genome Sequence of Youngiibacter fragilis, the Type Strain of the Genus Youngiibacter.</title>
        <authorList>
            <person name="Wawrik C.B."/>
            <person name="Callaghan A.V."/>
            <person name="Stamps B.W."/>
            <person name="Wawrik B."/>
        </authorList>
    </citation>
    <scope>NUCLEOTIDE SEQUENCE [LARGE SCALE GENOMIC DNA]</scope>
    <source>
        <strain evidence="3 4">232.1</strain>
    </source>
</reference>
<dbReference type="OrthoDB" id="9801008at2"/>
<gene>
    <name evidence="3" type="ORF">T472_0213980</name>
</gene>
<dbReference type="CDD" id="cd00093">
    <property type="entry name" value="HTH_XRE"/>
    <property type="match status" value="1"/>
</dbReference>
<accession>V7I3X9</accession>
<keyword evidence="1" id="KW-0238">DNA-binding</keyword>
<dbReference type="PANTHER" id="PTHR46558:SF13">
    <property type="entry name" value="HTH-TYPE TRANSCRIPTIONAL REGULATOR IMMR"/>
    <property type="match status" value="1"/>
</dbReference>
<feature type="domain" description="HTH cro/C1-type" evidence="2">
    <location>
        <begin position="6"/>
        <end position="60"/>
    </location>
</feature>
<dbReference type="STRING" id="994573.T472_0213980"/>
<dbReference type="InterPro" id="IPR001387">
    <property type="entry name" value="Cro/C1-type_HTH"/>
</dbReference>
<dbReference type="Proteomes" id="UP000017747">
    <property type="component" value="Unassembled WGS sequence"/>
</dbReference>
<dbReference type="PANTHER" id="PTHR46558">
    <property type="entry name" value="TRACRIPTIONAL REGULATORY PROTEIN-RELATED-RELATED"/>
    <property type="match status" value="1"/>
</dbReference>
<dbReference type="eggNOG" id="COG1396">
    <property type="taxonomic scope" value="Bacteria"/>
</dbReference>
<evidence type="ECO:0000313" key="3">
    <source>
        <dbReference type="EMBL" id="ETA80001.1"/>
    </source>
</evidence>
<dbReference type="SMART" id="SM00530">
    <property type="entry name" value="HTH_XRE"/>
    <property type="match status" value="1"/>
</dbReference>
<evidence type="ECO:0000259" key="2">
    <source>
        <dbReference type="PROSITE" id="PS50943"/>
    </source>
</evidence>
<dbReference type="GO" id="GO:0003677">
    <property type="term" value="F:DNA binding"/>
    <property type="evidence" value="ECO:0007669"/>
    <property type="project" value="UniProtKB-KW"/>
</dbReference>
<proteinExistence type="predicted"/>
<comment type="caution">
    <text evidence="3">The sequence shown here is derived from an EMBL/GenBank/DDBJ whole genome shotgun (WGS) entry which is preliminary data.</text>
</comment>
<keyword evidence="4" id="KW-1185">Reference proteome</keyword>
<dbReference type="EMBL" id="AXUN02000193">
    <property type="protein sequence ID" value="ETA80001.1"/>
    <property type="molecule type" value="Genomic_DNA"/>
</dbReference>
<dbReference type="RefSeq" id="WP_023383352.1">
    <property type="nucleotide sequence ID" value="NZ_AXUN02000193.1"/>
</dbReference>
<organism evidence="3 4">
    <name type="scientific">Youngiibacter fragilis 232.1</name>
    <dbReference type="NCBI Taxonomy" id="994573"/>
    <lineage>
        <taxon>Bacteria</taxon>
        <taxon>Bacillati</taxon>
        <taxon>Bacillota</taxon>
        <taxon>Clostridia</taxon>
        <taxon>Eubacteriales</taxon>
        <taxon>Clostridiaceae</taxon>
        <taxon>Youngiibacter</taxon>
    </lineage>
</organism>
<sequence length="104" mass="11721">MFSERLKTSRKEVGLTQVELAEILKVSNGTVGMWETGKREPKFDAMAHLSRVLNKSVDYLLGLSENKSPQPADEIHSIKGSSLQVHAEVIYSFDDYDLVLIKKQ</sequence>
<dbReference type="Gene3D" id="1.10.260.40">
    <property type="entry name" value="lambda repressor-like DNA-binding domains"/>
    <property type="match status" value="1"/>
</dbReference>
<dbReference type="SUPFAM" id="SSF47413">
    <property type="entry name" value="lambda repressor-like DNA-binding domains"/>
    <property type="match status" value="1"/>
</dbReference>
<dbReference type="Pfam" id="PF01381">
    <property type="entry name" value="HTH_3"/>
    <property type="match status" value="1"/>
</dbReference>